<evidence type="ECO:0000313" key="2">
    <source>
        <dbReference type="EMBL" id="VFK30979.1"/>
    </source>
</evidence>
<accession>A0A450WDP2</accession>
<proteinExistence type="predicted"/>
<evidence type="ECO:0000313" key="1">
    <source>
        <dbReference type="EMBL" id="VFK15081.1"/>
    </source>
</evidence>
<sequence length="92" mass="10025">MITGATALGFWAMNANSAAEDYARKLRVLKGDPKKIELGDLEKEIERAKARMADLRAEFDKGIYNGYWGAFAASPTGRTRRIGSDTGISPTS</sequence>
<dbReference type="AlphaFoldDB" id="A0A450WDP2"/>
<protein>
    <submittedName>
        <fullName evidence="1">Uncharacterized protein</fullName>
    </submittedName>
</protein>
<reference evidence="1" key="1">
    <citation type="submission" date="2019-02" db="EMBL/GenBank/DDBJ databases">
        <authorList>
            <person name="Gruber-Vodicka R. H."/>
            <person name="Seah K. B. B."/>
        </authorList>
    </citation>
    <scope>NUCLEOTIDE SEQUENCE</scope>
    <source>
        <strain evidence="1">BECK_S312</strain>
        <strain evidence="2">BECK_S426</strain>
    </source>
</reference>
<name>A0A450WDP2_9GAMM</name>
<organism evidence="1">
    <name type="scientific">Candidatus Kentrum sp. LPFa</name>
    <dbReference type="NCBI Taxonomy" id="2126335"/>
    <lineage>
        <taxon>Bacteria</taxon>
        <taxon>Pseudomonadati</taxon>
        <taxon>Pseudomonadota</taxon>
        <taxon>Gammaproteobacteria</taxon>
        <taxon>Candidatus Kentrum</taxon>
    </lineage>
</organism>
<gene>
    <name evidence="1" type="ORF">BECKLPF1236A_GA0070988_101203</name>
    <name evidence="2" type="ORF">BECKLPF1236C_GA0070990_101253</name>
</gene>
<dbReference type="EMBL" id="CAADFM010000120">
    <property type="protein sequence ID" value="VFK15081.1"/>
    <property type="molecule type" value="Genomic_DNA"/>
</dbReference>
<dbReference type="EMBL" id="CAADFP010000125">
    <property type="protein sequence ID" value="VFK30979.1"/>
    <property type="molecule type" value="Genomic_DNA"/>
</dbReference>